<comment type="caution">
    <text evidence="8">The sequence shown here is derived from an EMBL/GenBank/DDBJ whole genome shotgun (WGS) entry which is preliminary data.</text>
</comment>
<dbReference type="InterPro" id="IPR029062">
    <property type="entry name" value="Class_I_gatase-like"/>
</dbReference>
<dbReference type="Gene3D" id="3.50.30.60">
    <property type="entry name" value="LD-carboxypeptidase A C-terminal domain-like"/>
    <property type="match status" value="1"/>
</dbReference>
<accession>A0ABT9SBK8</accession>
<dbReference type="EC" id="3.4.17.13" evidence="8"/>
<keyword evidence="4 8" id="KW-0378">Hydrolase</keyword>
<dbReference type="SUPFAM" id="SSF141986">
    <property type="entry name" value="LD-carboxypeptidase A C-terminal domain-like"/>
    <property type="match status" value="1"/>
</dbReference>
<keyword evidence="2 8" id="KW-0121">Carboxypeptidase</keyword>
<dbReference type="EMBL" id="JAUSRO010000014">
    <property type="protein sequence ID" value="MDP9901735.1"/>
    <property type="molecule type" value="Genomic_DNA"/>
</dbReference>
<evidence type="ECO:0000256" key="4">
    <source>
        <dbReference type="ARBA" id="ARBA00022801"/>
    </source>
</evidence>
<evidence type="ECO:0000256" key="1">
    <source>
        <dbReference type="ARBA" id="ARBA00010233"/>
    </source>
</evidence>
<keyword evidence="5" id="KW-0720">Serine protease</keyword>
<dbReference type="PANTHER" id="PTHR30237:SF2">
    <property type="entry name" value="MUREIN TETRAPEPTIDE CARBOXYPEPTIDASE"/>
    <property type="match status" value="1"/>
</dbReference>
<name>A0ABT9SBK8_9BURK</name>
<keyword evidence="3" id="KW-0645">Protease</keyword>
<dbReference type="Pfam" id="PF02016">
    <property type="entry name" value="Peptidase_S66"/>
    <property type="match status" value="1"/>
</dbReference>
<dbReference type="GO" id="GO:0106415">
    <property type="term" value="F:muramoyltetrapeptide carboxypeptidase activity"/>
    <property type="evidence" value="ECO:0007669"/>
    <property type="project" value="UniProtKB-EC"/>
</dbReference>
<dbReference type="Proteomes" id="UP001226867">
    <property type="component" value="Unassembled WGS sequence"/>
</dbReference>
<evidence type="ECO:0000259" key="6">
    <source>
        <dbReference type="Pfam" id="PF02016"/>
    </source>
</evidence>
<feature type="domain" description="LD-carboxypeptidase N-terminal" evidence="6">
    <location>
        <begin position="5"/>
        <end position="124"/>
    </location>
</feature>
<evidence type="ECO:0000256" key="3">
    <source>
        <dbReference type="ARBA" id="ARBA00022670"/>
    </source>
</evidence>
<dbReference type="RefSeq" id="WP_307691508.1">
    <property type="nucleotide sequence ID" value="NZ_JAUSRO010000014.1"/>
</dbReference>
<reference evidence="8 9" key="1">
    <citation type="submission" date="2023-07" db="EMBL/GenBank/DDBJ databases">
        <title>Sorghum-associated microbial communities from plants grown in Nebraska, USA.</title>
        <authorList>
            <person name="Schachtman D."/>
        </authorList>
    </citation>
    <scope>NUCLEOTIDE SEQUENCE [LARGE SCALE GENOMIC DNA]</scope>
    <source>
        <strain evidence="8 9">DS1607</strain>
    </source>
</reference>
<evidence type="ECO:0000256" key="2">
    <source>
        <dbReference type="ARBA" id="ARBA00022645"/>
    </source>
</evidence>
<dbReference type="PIRSF" id="PIRSF028757">
    <property type="entry name" value="LD-carboxypeptidase"/>
    <property type="match status" value="1"/>
</dbReference>
<comment type="similarity">
    <text evidence="1">Belongs to the peptidase S66 family.</text>
</comment>
<evidence type="ECO:0000313" key="8">
    <source>
        <dbReference type="EMBL" id="MDP9901735.1"/>
    </source>
</evidence>
<dbReference type="InterPro" id="IPR040921">
    <property type="entry name" value="Peptidase_S66C"/>
</dbReference>
<evidence type="ECO:0000256" key="5">
    <source>
        <dbReference type="ARBA" id="ARBA00022825"/>
    </source>
</evidence>
<dbReference type="PANTHER" id="PTHR30237">
    <property type="entry name" value="MURAMOYLTETRAPEPTIDE CARBOXYPEPTIDASE"/>
    <property type="match status" value="1"/>
</dbReference>
<dbReference type="InterPro" id="IPR027478">
    <property type="entry name" value="LdcA_N"/>
</dbReference>
<evidence type="ECO:0000313" key="9">
    <source>
        <dbReference type="Proteomes" id="UP001226867"/>
    </source>
</evidence>
<evidence type="ECO:0000259" key="7">
    <source>
        <dbReference type="Pfam" id="PF17676"/>
    </source>
</evidence>
<feature type="domain" description="LD-carboxypeptidase C-terminal" evidence="7">
    <location>
        <begin position="177"/>
        <end position="292"/>
    </location>
</feature>
<dbReference type="InterPro" id="IPR040449">
    <property type="entry name" value="Peptidase_S66_N"/>
</dbReference>
<dbReference type="Pfam" id="PF17676">
    <property type="entry name" value="Peptidase_S66C"/>
    <property type="match status" value="1"/>
</dbReference>
<organism evidence="8 9">
    <name type="scientific">Variovorax ginsengisoli</name>
    <dbReference type="NCBI Taxonomy" id="363844"/>
    <lineage>
        <taxon>Bacteria</taxon>
        <taxon>Pseudomonadati</taxon>
        <taxon>Pseudomonadota</taxon>
        <taxon>Betaproteobacteria</taxon>
        <taxon>Burkholderiales</taxon>
        <taxon>Comamonadaceae</taxon>
        <taxon>Variovorax</taxon>
    </lineage>
</organism>
<dbReference type="InterPro" id="IPR003507">
    <property type="entry name" value="S66_fam"/>
</dbReference>
<dbReference type="InterPro" id="IPR027461">
    <property type="entry name" value="Carboxypeptidase_A_C_sf"/>
</dbReference>
<gene>
    <name evidence="8" type="ORF">J2W36_004005</name>
</gene>
<dbReference type="SUPFAM" id="SSF52317">
    <property type="entry name" value="Class I glutamine amidotransferase-like"/>
    <property type="match status" value="1"/>
</dbReference>
<proteinExistence type="inferred from homology"/>
<protein>
    <submittedName>
        <fullName evidence="8">Muramoyltetrapeptide carboxypeptidase</fullName>
        <ecNumber evidence="8">3.4.17.13</ecNumber>
    </submittedName>
</protein>
<dbReference type="CDD" id="cd07025">
    <property type="entry name" value="Peptidase_S66"/>
    <property type="match status" value="1"/>
</dbReference>
<keyword evidence="9" id="KW-1185">Reference proteome</keyword>
<sequence length="328" mass="35288">MKKHIYIYSPSSAVRDKPAFRRGVARLKALGYEVEIDEAALTAHQRFAGDDATRVAAIGRAAASKADIALISRGGYGLTRILDTLPYKAVTKAIERGTEFVGLSDFTAFQNALLAKTGAVTWAGPAVGEDFGAEAGPDDIMEACFDDLVGGQGEGTGWRLPARDGDAPTLRNVQDAVLWGGNLCVLTSLLGTPYFPAIDKGVLFLEDVGEHPYRIERMLDQLLHAGVLGRQRAVVLGQFTNFKKVPNDRGFGLKTVTDRLRTSLKKVPLLTGLPFGHVPTKVLLPVGAKVQMAAEGRDVFMMWGHRHAHDDAAHSAHGSHGRGAHHGH</sequence>
<dbReference type="Gene3D" id="3.40.50.10740">
    <property type="entry name" value="Class I glutamine amidotransferase-like"/>
    <property type="match status" value="1"/>
</dbReference>